<organism evidence="1 2">
    <name type="scientific">Enterococcus innesii</name>
    <dbReference type="NCBI Taxonomy" id="2839759"/>
    <lineage>
        <taxon>Bacteria</taxon>
        <taxon>Bacillati</taxon>
        <taxon>Bacillota</taxon>
        <taxon>Bacilli</taxon>
        <taxon>Lactobacillales</taxon>
        <taxon>Enterococcaceae</taxon>
        <taxon>Enterococcus</taxon>
    </lineage>
</organism>
<reference evidence="1 2" key="1">
    <citation type="submission" date="2022-03" db="EMBL/GenBank/DDBJ databases">
        <title>Complete genome sequence of Enterococcus innesii DB-1.</title>
        <authorList>
            <person name="Fukuda D."/>
            <person name="Nolasco-Hipolito C."/>
        </authorList>
    </citation>
    <scope>NUCLEOTIDE SEQUENCE [LARGE SCALE GENOMIC DNA]</scope>
    <source>
        <strain evidence="1 2">DB-1</strain>
    </source>
</reference>
<sequence>MINKNKITSYGELYSIYFSKNDCCYWRNCIFKKNKDVIEIRKYICDSLNLCDNELLVQEKCDCFILEYSFKNRNESGYIENNWLDGLEYALEITLDDKKEYKIFIADFDYPKDSIYKEISKMYPDVPIKIDLVDEVWIKKMILLKFRYLLLKNRYLVLPI</sequence>
<gene>
    <name evidence="1" type="ORF">ENLAB_32330</name>
</gene>
<accession>A0ABN6NVB7</accession>
<dbReference type="Proteomes" id="UP000831692">
    <property type="component" value="Chromosome"/>
</dbReference>
<dbReference type="GeneID" id="83459256"/>
<dbReference type="EMBL" id="AP025635">
    <property type="protein sequence ID" value="BDG69669.1"/>
    <property type="molecule type" value="Genomic_DNA"/>
</dbReference>
<evidence type="ECO:0000313" key="2">
    <source>
        <dbReference type="Proteomes" id="UP000831692"/>
    </source>
</evidence>
<evidence type="ECO:0000313" key="1">
    <source>
        <dbReference type="EMBL" id="BDG69669.1"/>
    </source>
</evidence>
<keyword evidence="2" id="KW-1185">Reference proteome</keyword>
<name>A0ABN6NVB7_9ENTE</name>
<protein>
    <submittedName>
        <fullName evidence="1">Uncharacterized protein</fullName>
    </submittedName>
</protein>
<dbReference type="RefSeq" id="WP_244352037.1">
    <property type="nucleotide sequence ID" value="NZ_AP025635.1"/>
</dbReference>
<proteinExistence type="predicted"/>